<gene>
    <name evidence="2" type="ORF">A5707_07205</name>
</gene>
<protein>
    <submittedName>
        <fullName evidence="2">Uncharacterized protein</fullName>
    </submittedName>
</protein>
<dbReference type="Gene3D" id="3.40.1000.10">
    <property type="entry name" value="Mog1/PsbP, alpha/beta/alpha sandwich"/>
    <property type="match status" value="1"/>
</dbReference>
<dbReference type="OrthoDB" id="4625105at2"/>
<dbReference type="Proteomes" id="UP000093592">
    <property type="component" value="Unassembled WGS sequence"/>
</dbReference>
<sequence length="187" mass="20109">MRFDEFVKEHNVAVFPVDRFAGYVVEVGVPPGWEPFDSATGVRVWVCRTDPRITEFCANAVLTMHRVEAALAPGDVFAMLTEQQLHSVPGCHELHRELAAATDGPGGAGALFTQIANELGTIDSVSRSRIITAEQETLIAQLTVTALHDSPVDRAHIWLSVQIGAAADPASAGHHGGAPVTETRDRH</sequence>
<evidence type="ECO:0000313" key="2">
    <source>
        <dbReference type="EMBL" id="OBI41501.1"/>
    </source>
</evidence>
<evidence type="ECO:0000313" key="3">
    <source>
        <dbReference type="Proteomes" id="UP000093592"/>
    </source>
</evidence>
<feature type="region of interest" description="Disordered" evidence="1">
    <location>
        <begin position="168"/>
        <end position="187"/>
    </location>
</feature>
<evidence type="ECO:0000256" key="1">
    <source>
        <dbReference type="SAM" id="MobiDB-lite"/>
    </source>
</evidence>
<accession>A0A1A2YX56</accession>
<proteinExistence type="predicted"/>
<reference evidence="3" key="1">
    <citation type="submission" date="2016-06" db="EMBL/GenBank/DDBJ databases">
        <authorList>
            <person name="Sutton G."/>
            <person name="Brinkac L."/>
            <person name="Sanka R."/>
            <person name="Adams M."/>
            <person name="Lau E."/>
            <person name="Sam S."/>
            <person name="Sreng N."/>
            <person name="Him V."/>
            <person name="Kerleguer A."/>
            <person name="Cheng S."/>
        </authorList>
    </citation>
    <scope>NUCLEOTIDE SEQUENCE [LARGE SCALE GENOMIC DNA]</scope>
    <source>
        <strain evidence="3">E861</strain>
    </source>
</reference>
<name>A0A1A2YX56_9MYCO</name>
<comment type="caution">
    <text evidence="2">The sequence shown here is derived from an EMBL/GenBank/DDBJ whole genome shotgun (WGS) entry which is preliminary data.</text>
</comment>
<dbReference type="AlphaFoldDB" id="A0A1A2YX56"/>
<dbReference type="EMBL" id="LZKJ01000173">
    <property type="protein sequence ID" value="OBI41501.1"/>
    <property type="molecule type" value="Genomic_DNA"/>
</dbReference>
<dbReference type="RefSeq" id="WP_065016017.1">
    <property type="nucleotide sequence ID" value="NZ_LZKJ01000173.1"/>
</dbReference>
<organism evidence="2 3">
    <name type="scientific">Mycobacterium kyorinense</name>
    <dbReference type="NCBI Taxonomy" id="487514"/>
    <lineage>
        <taxon>Bacteria</taxon>
        <taxon>Bacillati</taxon>
        <taxon>Actinomycetota</taxon>
        <taxon>Actinomycetes</taxon>
        <taxon>Mycobacteriales</taxon>
        <taxon>Mycobacteriaceae</taxon>
        <taxon>Mycobacterium</taxon>
    </lineage>
</organism>